<dbReference type="EMBL" id="JADFTS010000001">
    <property type="protein sequence ID" value="KAF9625460.1"/>
    <property type="molecule type" value="Genomic_DNA"/>
</dbReference>
<evidence type="ECO:0000256" key="3">
    <source>
        <dbReference type="ARBA" id="ARBA00023125"/>
    </source>
</evidence>
<dbReference type="PANTHER" id="PTHR47998:SF68">
    <property type="entry name" value="MYB TRANSCRIPTION FACTOR"/>
    <property type="match status" value="1"/>
</dbReference>
<feature type="domain" description="Myb-like" evidence="6">
    <location>
        <begin position="57"/>
        <end position="124"/>
    </location>
</feature>
<name>A0A835IUP3_9MAGN</name>
<accession>A0A835IUP3</accession>
<evidence type="ECO:0000313" key="9">
    <source>
        <dbReference type="Proteomes" id="UP000631114"/>
    </source>
</evidence>
<dbReference type="FunFam" id="1.10.10.60:FF:000001">
    <property type="entry name" value="MYB-related transcription factor"/>
    <property type="match status" value="1"/>
</dbReference>
<reference evidence="8 9" key="1">
    <citation type="submission" date="2020-10" db="EMBL/GenBank/DDBJ databases">
        <title>The Coptis chinensis genome and diversification of protoberbering-type alkaloids.</title>
        <authorList>
            <person name="Wang B."/>
            <person name="Shu S."/>
            <person name="Song C."/>
            <person name="Liu Y."/>
        </authorList>
    </citation>
    <scope>NUCLEOTIDE SEQUENCE [LARGE SCALE GENOMIC DNA]</scope>
    <source>
        <strain evidence="8">HL-2020</strain>
        <tissue evidence="8">Leaf</tissue>
    </source>
</reference>
<sequence length="237" mass="27539">MEGSGQYKRGLWTEEEDKILMDYIRVHGIGRWNRIAKMTGLKRCGKSCRLRWINYLSPNVKKGDFTEEEEDLITRLHKLLGNRFSTCAYLLFSLKYYIFVQLNFESRVPGRTDNQVKNHWNTHLSKKQLGVNKRKRKVGKPSSSRLPGDDDNRKEKDSNFMVSGHDSNGGSVELLVNEFSQSVAETSNTNEIPPRECFLSSCWFSNDDIILDHPSLMELANLYPLELLWHDLEYVCQ</sequence>
<dbReference type="PROSITE" id="PS51294">
    <property type="entry name" value="HTH_MYB"/>
    <property type="match status" value="2"/>
</dbReference>
<dbReference type="PANTHER" id="PTHR47998">
    <property type="entry name" value="TRANSCRIPTION FACTOR MYB51-LIKE ISOFORM X1"/>
    <property type="match status" value="1"/>
</dbReference>
<dbReference type="Gene3D" id="1.10.10.60">
    <property type="entry name" value="Homeodomain-like"/>
    <property type="match status" value="2"/>
</dbReference>
<feature type="region of interest" description="Disordered" evidence="5">
    <location>
        <begin position="129"/>
        <end position="167"/>
    </location>
</feature>
<keyword evidence="4" id="KW-0539">Nucleus</keyword>
<evidence type="ECO:0000256" key="5">
    <source>
        <dbReference type="SAM" id="MobiDB-lite"/>
    </source>
</evidence>
<gene>
    <name evidence="8" type="ORF">IFM89_023055</name>
</gene>
<dbReference type="CDD" id="cd00167">
    <property type="entry name" value="SANT"/>
    <property type="match status" value="2"/>
</dbReference>
<dbReference type="SMART" id="SM00717">
    <property type="entry name" value="SANT"/>
    <property type="match status" value="2"/>
</dbReference>
<keyword evidence="9" id="KW-1185">Reference proteome</keyword>
<dbReference type="GO" id="GO:0000976">
    <property type="term" value="F:transcription cis-regulatory region binding"/>
    <property type="evidence" value="ECO:0007669"/>
    <property type="project" value="TreeGrafter"/>
</dbReference>
<dbReference type="InterPro" id="IPR001005">
    <property type="entry name" value="SANT/Myb"/>
</dbReference>
<proteinExistence type="predicted"/>
<evidence type="ECO:0000256" key="2">
    <source>
        <dbReference type="ARBA" id="ARBA00022737"/>
    </source>
</evidence>
<evidence type="ECO:0000313" key="8">
    <source>
        <dbReference type="EMBL" id="KAF9625460.1"/>
    </source>
</evidence>
<organism evidence="8 9">
    <name type="scientific">Coptis chinensis</name>
    <dbReference type="NCBI Taxonomy" id="261450"/>
    <lineage>
        <taxon>Eukaryota</taxon>
        <taxon>Viridiplantae</taxon>
        <taxon>Streptophyta</taxon>
        <taxon>Embryophyta</taxon>
        <taxon>Tracheophyta</taxon>
        <taxon>Spermatophyta</taxon>
        <taxon>Magnoliopsida</taxon>
        <taxon>Ranunculales</taxon>
        <taxon>Ranunculaceae</taxon>
        <taxon>Coptidoideae</taxon>
        <taxon>Coptis</taxon>
    </lineage>
</organism>
<feature type="domain" description="HTH myb-type" evidence="7">
    <location>
        <begin position="8"/>
        <end position="60"/>
    </location>
</feature>
<dbReference type="Proteomes" id="UP000631114">
    <property type="component" value="Unassembled WGS sequence"/>
</dbReference>
<comment type="caution">
    <text evidence="8">The sequence shown here is derived from an EMBL/GenBank/DDBJ whole genome shotgun (WGS) entry which is preliminary data.</text>
</comment>
<feature type="domain" description="HTH myb-type" evidence="7">
    <location>
        <begin position="61"/>
        <end position="128"/>
    </location>
</feature>
<protein>
    <submittedName>
        <fullName evidence="8">Uncharacterized protein</fullName>
    </submittedName>
</protein>
<evidence type="ECO:0000256" key="4">
    <source>
        <dbReference type="ARBA" id="ARBA00023242"/>
    </source>
</evidence>
<keyword evidence="3" id="KW-0238">DNA-binding</keyword>
<dbReference type="GO" id="GO:0005634">
    <property type="term" value="C:nucleus"/>
    <property type="evidence" value="ECO:0007669"/>
    <property type="project" value="UniProtKB-SubCell"/>
</dbReference>
<feature type="domain" description="Myb-like" evidence="6">
    <location>
        <begin position="4"/>
        <end position="56"/>
    </location>
</feature>
<dbReference type="InterPro" id="IPR017930">
    <property type="entry name" value="Myb_dom"/>
</dbReference>
<dbReference type="AlphaFoldDB" id="A0A835IUP3"/>
<feature type="compositionally biased region" description="Basic and acidic residues" evidence="5">
    <location>
        <begin position="147"/>
        <end position="158"/>
    </location>
</feature>
<dbReference type="GO" id="GO:0030154">
    <property type="term" value="P:cell differentiation"/>
    <property type="evidence" value="ECO:0007669"/>
    <property type="project" value="TreeGrafter"/>
</dbReference>
<dbReference type="InterPro" id="IPR015495">
    <property type="entry name" value="Myb_TF_plants"/>
</dbReference>
<dbReference type="InterPro" id="IPR009057">
    <property type="entry name" value="Homeodomain-like_sf"/>
</dbReference>
<dbReference type="OrthoDB" id="2143914at2759"/>
<dbReference type="SUPFAM" id="SSF46689">
    <property type="entry name" value="Homeodomain-like"/>
    <property type="match status" value="1"/>
</dbReference>
<dbReference type="Pfam" id="PF00249">
    <property type="entry name" value="Myb_DNA-binding"/>
    <property type="match status" value="1"/>
</dbReference>
<evidence type="ECO:0000259" key="6">
    <source>
        <dbReference type="PROSITE" id="PS50090"/>
    </source>
</evidence>
<evidence type="ECO:0000256" key="1">
    <source>
        <dbReference type="ARBA" id="ARBA00004123"/>
    </source>
</evidence>
<evidence type="ECO:0000259" key="7">
    <source>
        <dbReference type="PROSITE" id="PS51294"/>
    </source>
</evidence>
<dbReference type="GO" id="GO:0006355">
    <property type="term" value="P:regulation of DNA-templated transcription"/>
    <property type="evidence" value="ECO:0007669"/>
    <property type="project" value="TreeGrafter"/>
</dbReference>
<dbReference type="PROSITE" id="PS50090">
    <property type="entry name" value="MYB_LIKE"/>
    <property type="match status" value="2"/>
</dbReference>
<comment type="subcellular location">
    <subcellularLocation>
        <location evidence="1">Nucleus</location>
    </subcellularLocation>
</comment>
<keyword evidence="2" id="KW-0677">Repeat</keyword>